<organism evidence="2 3">
    <name type="scientific">Tritrichomonas musculus</name>
    <dbReference type="NCBI Taxonomy" id="1915356"/>
    <lineage>
        <taxon>Eukaryota</taxon>
        <taxon>Metamonada</taxon>
        <taxon>Parabasalia</taxon>
        <taxon>Tritrichomonadida</taxon>
        <taxon>Tritrichomonadidae</taxon>
        <taxon>Tritrichomonas</taxon>
    </lineage>
</organism>
<sequence length="478" mass="54717">MECNECCTYSPFIGFFLSQLLDFGYNCGSLISEAFGLFKTFQKISAPPSFTISFAPECSQMFLWAKNIFDKITFLAETIPLNDFESFSVYTLIIPITVLMYWSYIITPYFYLYCLLYGLFIALGVGFSFLGISFAISFLLIAFPLVIIIMGIILTFCKCKAMCCMCFQIFTKRKESEDSDKIEDIEVRTILFGFAPTFLVLYLLLIPMIINRNRLATVISVSIASLTALYVILYIIFECIFKIYEAPNFTNKLISFLTNILSLLIIPSTEKFVELMKGPYSNNWRCILSYMALSLFLPLSITLLNILVGHQSITGKYNDNRTFHHFIELIDIAKQLLYAIFAGYDIIWGCLFLEIAWAVFILIIRPYSNLSEYTLTIGNSMVPCISNSIVLYSTYHEANRINFAGAVALLIFACLPAIISMFVFFIKDLSFEVEIKDMSNYSDFIGYYAKVITPIAWFFYGLNVAIIDKKVKISKRYF</sequence>
<dbReference type="Proteomes" id="UP001470230">
    <property type="component" value="Unassembled WGS sequence"/>
</dbReference>
<keyword evidence="1" id="KW-1133">Transmembrane helix</keyword>
<evidence type="ECO:0000256" key="1">
    <source>
        <dbReference type="SAM" id="Phobius"/>
    </source>
</evidence>
<reference evidence="2 3" key="1">
    <citation type="submission" date="2024-04" db="EMBL/GenBank/DDBJ databases">
        <title>Tritrichomonas musculus Genome.</title>
        <authorList>
            <person name="Alves-Ferreira E."/>
            <person name="Grigg M."/>
            <person name="Lorenzi H."/>
            <person name="Galac M."/>
        </authorList>
    </citation>
    <scope>NUCLEOTIDE SEQUENCE [LARGE SCALE GENOMIC DNA]</scope>
    <source>
        <strain evidence="2 3">EAF2021</strain>
    </source>
</reference>
<gene>
    <name evidence="2" type="ORF">M9Y10_032664</name>
</gene>
<accession>A0ABR2GXE8</accession>
<feature type="transmembrane region" description="Helical" evidence="1">
    <location>
        <begin position="287"/>
        <end position="308"/>
    </location>
</feature>
<evidence type="ECO:0000313" key="2">
    <source>
        <dbReference type="EMBL" id="KAK8838628.1"/>
    </source>
</evidence>
<keyword evidence="1" id="KW-0812">Transmembrane</keyword>
<feature type="transmembrane region" description="Helical" evidence="1">
    <location>
        <begin position="403"/>
        <end position="425"/>
    </location>
</feature>
<feature type="transmembrane region" description="Helical" evidence="1">
    <location>
        <begin position="370"/>
        <end position="391"/>
    </location>
</feature>
<keyword evidence="3" id="KW-1185">Reference proteome</keyword>
<protein>
    <submittedName>
        <fullName evidence="2">Uncharacterized protein</fullName>
    </submittedName>
</protein>
<evidence type="ECO:0000313" key="3">
    <source>
        <dbReference type="Proteomes" id="UP001470230"/>
    </source>
</evidence>
<keyword evidence="1" id="KW-0472">Membrane</keyword>
<proteinExistence type="predicted"/>
<feature type="transmembrane region" description="Helical" evidence="1">
    <location>
        <begin position="445"/>
        <end position="467"/>
    </location>
</feature>
<comment type="caution">
    <text evidence="2">The sequence shown here is derived from an EMBL/GenBank/DDBJ whole genome shotgun (WGS) entry which is preliminary data.</text>
</comment>
<feature type="transmembrane region" description="Helical" evidence="1">
    <location>
        <begin position="190"/>
        <end position="210"/>
    </location>
</feature>
<name>A0ABR2GXE8_9EUKA</name>
<feature type="transmembrane region" description="Helical" evidence="1">
    <location>
        <begin position="249"/>
        <end position="267"/>
    </location>
</feature>
<feature type="transmembrane region" description="Helical" evidence="1">
    <location>
        <begin position="114"/>
        <end position="141"/>
    </location>
</feature>
<dbReference type="EMBL" id="JAPFFF010000054">
    <property type="protein sequence ID" value="KAK8838628.1"/>
    <property type="molecule type" value="Genomic_DNA"/>
</dbReference>
<feature type="transmembrane region" description="Helical" evidence="1">
    <location>
        <begin position="336"/>
        <end position="364"/>
    </location>
</feature>
<feature type="transmembrane region" description="Helical" evidence="1">
    <location>
        <begin position="216"/>
        <end position="237"/>
    </location>
</feature>